<keyword evidence="6 7" id="KW-0472">Membrane</keyword>
<dbReference type="RefSeq" id="WP_094943943.1">
    <property type="nucleotide sequence ID" value="NZ_NOKQ01000274.1"/>
</dbReference>
<dbReference type="SUPFAM" id="SSF103473">
    <property type="entry name" value="MFS general substrate transporter"/>
    <property type="match status" value="1"/>
</dbReference>
<keyword evidence="5 7" id="KW-1133">Transmembrane helix</keyword>
<dbReference type="InterPro" id="IPR036259">
    <property type="entry name" value="MFS_trans_sf"/>
</dbReference>
<name>A0A264W130_9BACL</name>
<keyword evidence="3" id="KW-1003">Cell membrane</keyword>
<evidence type="ECO:0000259" key="8">
    <source>
        <dbReference type="PROSITE" id="PS50850"/>
    </source>
</evidence>
<proteinExistence type="predicted"/>
<dbReference type="GO" id="GO:0022857">
    <property type="term" value="F:transmembrane transporter activity"/>
    <property type="evidence" value="ECO:0007669"/>
    <property type="project" value="InterPro"/>
</dbReference>
<dbReference type="Pfam" id="PF07690">
    <property type="entry name" value="MFS_1"/>
    <property type="match status" value="1"/>
</dbReference>
<dbReference type="Gene3D" id="1.20.1250.20">
    <property type="entry name" value="MFS general substrate transporter like domains"/>
    <property type="match status" value="1"/>
</dbReference>
<feature type="domain" description="Major facilitator superfamily (MFS) profile" evidence="8">
    <location>
        <begin position="7"/>
        <end position="394"/>
    </location>
</feature>
<feature type="transmembrane region" description="Helical" evidence="7">
    <location>
        <begin position="286"/>
        <end position="302"/>
    </location>
</feature>
<feature type="transmembrane region" description="Helical" evidence="7">
    <location>
        <begin position="372"/>
        <end position="391"/>
    </location>
</feature>
<organism evidence="9 10">
    <name type="scientific">Tetzosporium hominis</name>
    <dbReference type="NCBI Taxonomy" id="2020506"/>
    <lineage>
        <taxon>Bacteria</taxon>
        <taxon>Bacillati</taxon>
        <taxon>Bacillota</taxon>
        <taxon>Bacilli</taxon>
        <taxon>Bacillales</taxon>
        <taxon>Caryophanaceae</taxon>
        <taxon>Tetzosporium</taxon>
    </lineage>
</organism>
<keyword evidence="2" id="KW-0813">Transport</keyword>
<feature type="transmembrane region" description="Helical" evidence="7">
    <location>
        <begin position="175"/>
        <end position="196"/>
    </location>
</feature>
<dbReference type="EMBL" id="NOKQ01000274">
    <property type="protein sequence ID" value="OZS77289.1"/>
    <property type="molecule type" value="Genomic_DNA"/>
</dbReference>
<evidence type="ECO:0000256" key="4">
    <source>
        <dbReference type="ARBA" id="ARBA00022692"/>
    </source>
</evidence>
<dbReference type="InterPro" id="IPR020846">
    <property type="entry name" value="MFS_dom"/>
</dbReference>
<feature type="transmembrane region" description="Helical" evidence="7">
    <location>
        <begin position="344"/>
        <end position="366"/>
    </location>
</feature>
<evidence type="ECO:0000256" key="6">
    <source>
        <dbReference type="ARBA" id="ARBA00023136"/>
    </source>
</evidence>
<dbReference type="AlphaFoldDB" id="A0A264W130"/>
<gene>
    <name evidence="9" type="ORF">CF394_12085</name>
</gene>
<dbReference type="PROSITE" id="PS50850">
    <property type="entry name" value="MFS"/>
    <property type="match status" value="1"/>
</dbReference>
<comment type="caution">
    <text evidence="9">The sequence shown here is derived from an EMBL/GenBank/DDBJ whole genome shotgun (WGS) entry which is preliminary data.</text>
</comment>
<dbReference type="GO" id="GO:0005886">
    <property type="term" value="C:plasma membrane"/>
    <property type="evidence" value="ECO:0007669"/>
    <property type="project" value="UniProtKB-SubCell"/>
</dbReference>
<protein>
    <submittedName>
        <fullName evidence="9">Cation:proton antiporter</fullName>
    </submittedName>
</protein>
<evidence type="ECO:0000313" key="10">
    <source>
        <dbReference type="Proteomes" id="UP000217065"/>
    </source>
</evidence>
<evidence type="ECO:0000256" key="7">
    <source>
        <dbReference type="SAM" id="Phobius"/>
    </source>
</evidence>
<feature type="transmembrane region" description="Helical" evidence="7">
    <location>
        <begin position="308"/>
        <end position="332"/>
    </location>
</feature>
<sequence>MEKWKKTLFALYTGQFFSLLSSAAVQFSIIWWLTETTGSPLILALAGIAGFLPQALIGPVAGTIIDRYSRKMMLILADMTVALGSFILFITMYFQEPSIILIITVLILRSVATAFHGPSLQASIPLLVPEQHYTKVAGWGQMVSSSTNIAGPAIGVSLLAIASIEWVLLLDIVGAIIASSILLFIHIPKLATEIISEKTTFMTEMREGYQAVLQNKLLFKMVIVMTIVAMLYIPLGTYFPLMVRNHFDRGVVEAGIVEITFAIGLIFGGALVGLVGDRFSKGKSMASGMALLGGSLLISGLLNPTAFVVFIGLSFFMGLSGPIFSAPFYALVQNQLEPRLLGRAFSFITSVSLLATPIGFGIAGVLAEATSIAILFAITGSLIIINATITYKIN</sequence>
<dbReference type="PANTHER" id="PTHR43266:SF10">
    <property type="entry name" value="BACILYSIN EXPORTER BACE-RELATED"/>
    <property type="match status" value="1"/>
</dbReference>
<evidence type="ECO:0000256" key="5">
    <source>
        <dbReference type="ARBA" id="ARBA00022989"/>
    </source>
</evidence>
<evidence type="ECO:0000256" key="2">
    <source>
        <dbReference type="ARBA" id="ARBA00022448"/>
    </source>
</evidence>
<dbReference type="OrthoDB" id="9775268at2"/>
<evidence type="ECO:0000313" key="9">
    <source>
        <dbReference type="EMBL" id="OZS77289.1"/>
    </source>
</evidence>
<keyword evidence="10" id="KW-1185">Reference proteome</keyword>
<evidence type="ECO:0000256" key="3">
    <source>
        <dbReference type="ARBA" id="ARBA00022475"/>
    </source>
</evidence>
<reference evidence="9 10" key="1">
    <citation type="submission" date="2017-07" db="EMBL/GenBank/DDBJ databases">
        <title>Tetzosporium hominis gen.nov. sp.nov.</title>
        <authorList>
            <person name="Tetz G."/>
            <person name="Tetz V."/>
        </authorList>
    </citation>
    <scope>NUCLEOTIDE SEQUENCE [LARGE SCALE GENOMIC DNA]</scope>
    <source>
        <strain evidence="9 10">VT-49</strain>
    </source>
</reference>
<feature type="transmembrane region" description="Helical" evidence="7">
    <location>
        <begin position="39"/>
        <end position="61"/>
    </location>
</feature>
<dbReference type="PANTHER" id="PTHR43266">
    <property type="entry name" value="MACROLIDE-EFFLUX PROTEIN"/>
    <property type="match status" value="1"/>
</dbReference>
<comment type="subcellular location">
    <subcellularLocation>
        <location evidence="1">Cell membrane</location>
        <topology evidence="1">Multi-pass membrane protein</topology>
    </subcellularLocation>
</comment>
<feature type="transmembrane region" description="Helical" evidence="7">
    <location>
        <begin position="255"/>
        <end position="274"/>
    </location>
</feature>
<dbReference type="InterPro" id="IPR011701">
    <property type="entry name" value="MFS"/>
</dbReference>
<dbReference type="Proteomes" id="UP000217065">
    <property type="component" value="Unassembled WGS sequence"/>
</dbReference>
<keyword evidence="4 7" id="KW-0812">Transmembrane</keyword>
<feature type="transmembrane region" description="Helical" evidence="7">
    <location>
        <begin position="149"/>
        <end position="169"/>
    </location>
</feature>
<evidence type="ECO:0000256" key="1">
    <source>
        <dbReference type="ARBA" id="ARBA00004651"/>
    </source>
</evidence>
<feature type="transmembrane region" description="Helical" evidence="7">
    <location>
        <begin position="100"/>
        <end position="128"/>
    </location>
</feature>
<dbReference type="CDD" id="cd06173">
    <property type="entry name" value="MFS_MefA_like"/>
    <property type="match status" value="1"/>
</dbReference>
<feature type="transmembrane region" description="Helical" evidence="7">
    <location>
        <begin position="73"/>
        <end position="94"/>
    </location>
</feature>
<accession>A0A264W130</accession>
<feature type="transmembrane region" description="Helical" evidence="7">
    <location>
        <begin position="217"/>
        <end position="235"/>
    </location>
</feature>